<accession>A0AAD5T0J6</accession>
<dbReference type="Proteomes" id="UP001211907">
    <property type="component" value="Unassembled WGS sequence"/>
</dbReference>
<comment type="caution">
    <text evidence="1">The sequence shown here is derived from an EMBL/GenBank/DDBJ whole genome shotgun (WGS) entry which is preliminary data.</text>
</comment>
<feature type="non-terminal residue" evidence="1">
    <location>
        <position position="269"/>
    </location>
</feature>
<keyword evidence="2" id="KW-1185">Reference proteome</keyword>
<protein>
    <submittedName>
        <fullName evidence="1">Uncharacterized protein</fullName>
    </submittedName>
</protein>
<dbReference type="AlphaFoldDB" id="A0AAD5T0J6"/>
<dbReference type="EMBL" id="JADGJH010001717">
    <property type="protein sequence ID" value="KAJ3110544.1"/>
    <property type="molecule type" value="Genomic_DNA"/>
</dbReference>
<gene>
    <name evidence="1" type="ORF">HK100_003000</name>
</gene>
<organism evidence="1 2">
    <name type="scientific">Physocladia obscura</name>
    <dbReference type="NCBI Taxonomy" id="109957"/>
    <lineage>
        <taxon>Eukaryota</taxon>
        <taxon>Fungi</taxon>
        <taxon>Fungi incertae sedis</taxon>
        <taxon>Chytridiomycota</taxon>
        <taxon>Chytridiomycota incertae sedis</taxon>
        <taxon>Chytridiomycetes</taxon>
        <taxon>Chytridiales</taxon>
        <taxon>Chytriomycetaceae</taxon>
        <taxon>Physocladia</taxon>
    </lineage>
</organism>
<reference evidence="1" key="1">
    <citation type="submission" date="2020-05" db="EMBL/GenBank/DDBJ databases">
        <title>Phylogenomic resolution of chytrid fungi.</title>
        <authorList>
            <person name="Stajich J.E."/>
            <person name="Amses K."/>
            <person name="Simmons R."/>
            <person name="Seto K."/>
            <person name="Myers J."/>
            <person name="Bonds A."/>
            <person name="Quandt C.A."/>
            <person name="Barry K."/>
            <person name="Liu P."/>
            <person name="Grigoriev I."/>
            <person name="Longcore J.E."/>
            <person name="James T.Y."/>
        </authorList>
    </citation>
    <scope>NUCLEOTIDE SEQUENCE</scope>
    <source>
        <strain evidence="1">JEL0513</strain>
    </source>
</reference>
<evidence type="ECO:0000313" key="1">
    <source>
        <dbReference type="EMBL" id="KAJ3110544.1"/>
    </source>
</evidence>
<proteinExistence type="predicted"/>
<sequence length="269" mass="29367">MIETEEDFSGHYGEWSSLRVLQRDGREGPMLVSYYASGNNSNGHDDAFDGYSLVLVDALTLSEYYERLDAAALKLRVAKIAPAYKRNATSVLLRHLASILAVHNPRFEYRIINSDHQESISGNNESNGSNNTLMVAINGALNGLAFNWQLAVAKVATNKAAPFIAKTLVQPLIVATSILLQANSISNIDSNINTNGLYTHAVGSIFPPTNNLSSPPNLFAVSSLFNPYATPNLAASYAVLNRAVLTKLLPDRVFTHRNHDNNGLRINEP</sequence>
<evidence type="ECO:0000313" key="2">
    <source>
        <dbReference type="Proteomes" id="UP001211907"/>
    </source>
</evidence>
<name>A0AAD5T0J6_9FUNG</name>